<dbReference type="InterPro" id="IPR029063">
    <property type="entry name" value="SAM-dependent_MTases_sf"/>
</dbReference>
<evidence type="ECO:0000313" key="2">
    <source>
        <dbReference type="EMBL" id="THV61496.1"/>
    </source>
</evidence>
<evidence type="ECO:0000259" key="1">
    <source>
        <dbReference type="Pfam" id="PF05050"/>
    </source>
</evidence>
<organism evidence="2 3">
    <name type="scientific">Flagellimonas alvinocaridis</name>
    <dbReference type="NCBI Taxonomy" id="2530200"/>
    <lineage>
        <taxon>Bacteria</taxon>
        <taxon>Pseudomonadati</taxon>
        <taxon>Bacteroidota</taxon>
        <taxon>Flavobacteriia</taxon>
        <taxon>Flavobacteriales</taxon>
        <taxon>Flavobacteriaceae</taxon>
        <taxon>Flagellimonas</taxon>
    </lineage>
</organism>
<evidence type="ECO:0000313" key="3">
    <source>
        <dbReference type="Proteomes" id="UP000310406"/>
    </source>
</evidence>
<name>A0A4V4HXL1_9FLAO</name>
<dbReference type="Gene3D" id="3.40.50.150">
    <property type="entry name" value="Vaccinia Virus protein VP39"/>
    <property type="match status" value="1"/>
</dbReference>
<keyword evidence="2" id="KW-0808">Transferase</keyword>
<keyword evidence="2" id="KW-0489">Methyltransferase</keyword>
<gene>
    <name evidence="2" type="ORF">EZV76_03985</name>
</gene>
<accession>A0A4V4HXL1</accession>
<dbReference type="AlphaFoldDB" id="A0A4V4HXL1"/>
<dbReference type="EMBL" id="SNTZ01000001">
    <property type="protein sequence ID" value="THV61496.1"/>
    <property type="molecule type" value="Genomic_DNA"/>
</dbReference>
<protein>
    <submittedName>
        <fullName evidence="2">FkbM family methyltransferase</fullName>
    </submittedName>
</protein>
<dbReference type="Proteomes" id="UP000310406">
    <property type="component" value="Unassembled WGS sequence"/>
</dbReference>
<feature type="domain" description="Methyltransferase FkbM" evidence="1">
    <location>
        <begin position="117"/>
        <end position="262"/>
    </location>
</feature>
<dbReference type="GO" id="GO:0032259">
    <property type="term" value="P:methylation"/>
    <property type="evidence" value="ECO:0007669"/>
    <property type="project" value="UniProtKB-KW"/>
</dbReference>
<reference evidence="2 3" key="1">
    <citation type="submission" date="2019-03" db="EMBL/GenBank/DDBJ databases">
        <title>Muricauda SCR12 sp.nov, a marine bacterium isolated from Pacific Ocean:the Okinawa trough.</title>
        <authorList>
            <person name="Liu L."/>
        </authorList>
    </citation>
    <scope>NUCLEOTIDE SEQUENCE [LARGE SCALE GENOMIC DNA]</scope>
    <source>
        <strain evidence="2 3">SCR12</strain>
    </source>
</reference>
<dbReference type="SUPFAM" id="SSF53335">
    <property type="entry name" value="S-adenosyl-L-methionine-dependent methyltransferases"/>
    <property type="match status" value="1"/>
</dbReference>
<dbReference type="Pfam" id="PF05050">
    <property type="entry name" value="Methyltransf_21"/>
    <property type="match status" value="1"/>
</dbReference>
<dbReference type="NCBIfam" id="TIGR01444">
    <property type="entry name" value="fkbM_fam"/>
    <property type="match status" value="1"/>
</dbReference>
<sequence length="274" mass="31671">MMPLLYFTQKSDFMNTAEHRMGTPFVSRLVLLPKKIAKALYVIKLQLAGIYFTLFLKTYKKDGITLHVPFHLTDLKFRGRFPLNLYEVEETKHLKKHLSPHAKVLELGSCLGYTSCMINSILLNKNAHVALEANPNLIQWIKKNKQTNHGGFSLENAIVSHDKENTFYIHKLIVGGSTVRKTPKKVTVRGWTIDELKERYKLDFDTLIMDIEGGELNLFRDFKESLSSFKTIFLEVHPFAGILTEQEAKECEDLLSELNFKLVVRDGHFQIWEK</sequence>
<dbReference type="GO" id="GO:0008168">
    <property type="term" value="F:methyltransferase activity"/>
    <property type="evidence" value="ECO:0007669"/>
    <property type="project" value="UniProtKB-KW"/>
</dbReference>
<proteinExistence type="predicted"/>
<comment type="caution">
    <text evidence="2">The sequence shown here is derived from an EMBL/GenBank/DDBJ whole genome shotgun (WGS) entry which is preliminary data.</text>
</comment>
<dbReference type="InterPro" id="IPR006342">
    <property type="entry name" value="FkbM_mtfrase"/>
</dbReference>
<keyword evidence="3" id="KW-1185">Reference proteome</keyword>